<dbReference type="RefSeq" id="WP_181603220.1">
    <property type="nucleotide sequence ID" value="NZ_CP059378.1"/>
</dbReference>
<dbReference type="EMBL" id="CP059378">
    <property type="protein sequence ID" value="QLY81663.1"/>
    <property type="molecule type" value="Genomic_DNA"/>
</dbReference>
<accession>A0A7D6ZSS1</accession>
<dbReference type="PANTHER" id="PTHR31901">
    <property type="entry name" value="GH3 DOMAIN-CONTAINING PROTEIN"/>
    <property type="match status" value="1"/>
</dbReference>
<evidence type="ECO:0000313" key="3">
    <source>
        <dbReference type="EMBL" id="QLY81663.1"/>
    </source>
</evidence>
<reference evidence="3 4" key="1">
    <citation type="submission" date="2020-07" db="EMBL/GenBank/DDBJ databases">
        <title>Electron transfer.</title>
        <authorList>
            <person name="Huang L."/>
            <person name="Liu X."/>
            <person name="Zhou S."/>
        </authorList>
    </citation>
    <scope>NUCLEOTIDE SEQUENCE [LARGE SCALE GENOMIC DNA]</scope>
    <source>
        <strain evidence="3 4">Lx1</strain>
    </source>
</reference>
<dbReference type="Pfam" id="PF03321">
    <property type="entry name" value="GH3"/>
    <property type="match status" value="1"/>
</dbReference>
<dbReference type="InterPro" id="IPR055377">
    <property type="entry name" value="GH3_M"/>
</dbReference>
<dbReference type="AlphaFoldDB" id="A0A7D6ZSS1"/>
<dbReference type="GO" id="GO:0016881">
    <property type="term" value="F:acid-amino acid ligase activity"/>
    <property type="evidence" value="ECO:0007669"/>
    <property type="project" value="TreeGrafter"/>
</dbReference>
<dbReference type="GO" id="GO:0005737">
    <property type="term" value="C:cytoplasm"/>
    <property type="evidence" value="ECO:0007669"/>
    <property type="project" value="TreeGrafter"/>
</dbReference>
<evidence type="ECO:0000259" key="1">
    <source>
        <dbReference type="Pfam" id="PF23571"/>
    </source>
</evidence>
<sequence>MIYKMMLQGGGIVEKKFNSSTENCRKVNNELLFKILKNNSRSEFGIKYNFKSIRSIKEFKDKVKLSEYKDYESYINRMADGEKNVLVSEDVVYFSHTSGTTGKQKLIPCTKSSRKVAAKYMALLINKFTYNNFKDTWKLDKGLMIADIVMTTYTEGGVPICSATSGGIKSIKSLLPFLYTSPIEVMEIKDKETAYYLHLLFALEESRLSYINGIFISNILDLLRILEEKHQDLVSDIRKGRINNNLNIDKTIIEKLNKLISPNSTRADELEKEFKIGFEGIAKRIWPRLSYIATVTGANFSIYDDKVNHYTDSIPIYSPVYAASEAMIGINPYADKIRYVIVPDTAFYEFIYIKDGEAESGDTLCLDEIRLGEKYEIVVTNYAGFYRYRIGDIIKVVGFYNGCPEVEFVCRKNQLLNMVSEKTNEEHITNSIKRTMKYLNLSLVDYTTLPDNSITPGRYIFYCEFKNDISISTVKLLEEKLDKEIRNSNLAYDRARKTNRLGKVKVIILAPKTFNSVKQYLFNKGISKNQIKIPRVITNNTSVLNILNLNRRL</sequence>
<name>A0A7D6ZSS1_9CLOT</name>
<feature type="domain" description="GH3 middle" evidence="1">
    <location>
        <begin position="339"/>
        <end position="411"/>
    </location>
</feature>
<dbReference type="Proteomes" id="UP000512286">
    <property type="component" value="Chromosome"/>
</dbReference>
<organism evidence="3 4">
    <name type="scientific">Clostridium intestinale</name>
    <dbReference type="NCBI Taxonomy" id="36845"/>
    <lineage>
        <taxon>Bacteria</taxon>
        <taxon>Bacillati</taxon>
        <taxon>Bacillota</taxon>
        <taxon>Clostridia</taxon>
        <taxon>Eubacteriales</taxon>
        <taxon>Clostridiaceae</taxon>
        <taxon>Clostridium</taxon>
    </lineage>
</organism>
<dbReference type="InterPro" id="IPR004993">
    <property type="entry name" value="GH3"/>
</dbReference>
<evidence type="ECO:0000313" key="4">
    <source>
        <dbReference type="Proteomes" id="UP000512286"/>
    </source>
</evidence>
<gene>
    <name evidence="3" type="ORF">HZF06_08795</name>
</gene>
<dbReference type="Pfam" id="PF23571">
    <property type="entry name" value="GH3_M"/>
    <property type="match status" value="1"/>
</dbReference>
<proteinExistence type="predicted"/>
<dbReference type="KEGG" id="cint:HZF06_08795"/>
<feature type="domain" description="GH3 C-terminal" evidence="2">
    <location>
        <begin position="426"/>
        <end position="540"/>
    </location>
</feature>
<dbReference type="PANTHER" id="PTHR31901:SF9">
    <property type="entry name" value="GH3 DOMAIN-CONTAINING PROTEIN"/>
    <property type="match status" value="1"/>
</dbReference>
<protein>
    <submittedName>
        <fullName evidence="3">GH3 auxin-responsive promoter family protein</fullName>
    </submittedName>
</protein>
<dbReference type="Pfam" id="PF23572">
    <property type="entry name" value="GH3_C"/>
    <property type="match status" value="1"/>
</dbReference>
<dbReference type="InterPro" id="IPR055378">
    <property type="entry name" value="GH3_C"/>
</dbReference>
<evidence type="ECO:0000259" key="2">
    <source>
        <dbReference type="Pfam" id="PF23572"/>
    </source>
</evidence>